<dbReference type="AlphaFoldDB" id="A0A9P4P2P3"/>
<feature type="domain" description="Zn(2)-C6 fungal-type" evidence="9">
    <location>
        <begin position="60"/>
        <end position="91"/>
    </location>
</feature>
<evidence type="ECO:0000256" key="2">
    <source>
        <dbReference type="ARBA" id="ARBA00022723"/>
    </source>
</evidence>
<evidence type="ECO:0000313" key="11">
    <source>
        <dbReference type="Proteomes" id="UP000800235"/>
    </source>
</evidence>
<dbReference type="EMBL" id="MU007012">
    <property type="protein sequence ID" value="KAF2435693.1"/>
    <property type="molecule type" value="Genomic_DNA"/>
</dbReference>
<keyword evidence="3" id="KW-0862">Zinc</keyword>
<dbReference type="Gene3D" id="4.10.240.10">
    <property type="entry name" value="Zn(2)-C6 fungal-type DNA-binding domain"/>
    <property type="match status" value="1"/>
</dbReference>
<dbReference type="SMART" id="SM00066">
    <property type="entry name" value="GAL4"/>
    <property type="match status" value="1"/>
</dbReference>
<dbReference type="CDD" id="cd00067">
    <property type="entry name" value="GAL4"/>
    <property type="match status" value="1"/>
</dbReference>
<dbReference type="InterPro" id="IPR001138">
    <property type="entry name" value="Zn2Cys6_DnaBD"/>
</dbReference>
<keyword evidence="11" id="KW-1185">Reference proteome</keyword>
<dbReference type="PANTHER" id="PTHR31313:SF79">
    <property type="entry name" value="C6 FINGER DOMAIN-CONTAINING PROTEIN"/>
    <property type="match status" value="1"/>
</dbReference>
<dbReference type="PANTHER" id="PTHR31313">
    <property type="entry name" value="TY1 ENHANCER ACTIVATOR"/>
    <property type="match status" value="1"/>
</dbReference>
<evidence type="ECO:0000256" key="3">
    <source>
        <dbReference type="ARBA" id="ARBA00022833"/>
    </source>
</evidence>
<dbReference type="Pfam" id="PF00172">
    <property type="entry name" value="Zn_clus"/>
    <property type="match status" value="1"/>
</dbReference>
<evidence type="ECO:0000256" key="6">
    <source>
        <dbReference type="ARBA" id="ARBA00023163"/>
    </source>
</evidence>
<dbReference type="Pfam" id="PF04082">
    <property type="entry name" value="Fungal_trans"/>
    <property type="match status" value="1"/>
</dbReference>
<reference evidence="10" key="1">
    <citation type="journal article" date="2020" name="Stud. Mycol.">
        <title>101 Dothideomycetes genomes: a test case for predicting lifestyles and emergence of pathogens.</title>
        <authorList>
            <person name="Haridas S."/>
            <person name="Albert R."/>
            <person name="Binder M."/>
            <person name="Bloem J."/>
            <person name="Labutti K."/>
            <person name="Salamov A."/>
            <person name="Andreopoulos B."/>
            <person name="Baker S."/>
            <person name="Barry K."/>
            <person name="Bills G."/>
            <person name="Bluhm B."/>
            <person name="Cannon C."/>
            <person name="Castanera R."/>
            <person name="Culley D."/>
            <person name="Daum C."/>
            <person name="Ezra D."/>
            <person name="Gonzalez J."/>
            <person name="Henrissat B."/>
            <person name="Kuo A."/>
            <person name="Liang C."/>
            <person name="Lipzen A."/>
            <person name="Lutzoni F."/>
            <person name="Magnuson J."/>
            <person name="Mondo S."/>
            <person name="Nolan M."/>
            <person name="Ohm R."/>
            <person name="Pangilinan J."/>
            <person name="Park H.-J."/>
            <person name="Ramirez L."/>
            <person name="Alfaro M."/>
            <person name="Sun H."/>
            <person name="Tritt A."/>
            <person name="Yoshinaga Y."/>
            <person name="Zwiers L.-H."/>
            <person name="Turgeon B."/>
            <person name="Goodwin S."/>
            <person name="Spatafora J."/>
            <person name="Crous P."/>
            <person name="Grigoriev I."/>
        </authorList>
    </citation>
    <scope>NUCLEOTIDE SEQUENCE</scope>
    <source>
        <strain evidence="10">CBS 130266</strain>
    </source>
</reference>
<dbReference type="GO" id="GO:0008270">
    <property type="term" value="F:zinc ion binding"/>
    <property type="evidence" value="ECO:0007669"/>
    <property type="project" value="InterPro"/>
</dbReference>
<dbReference type="GO" id="GO:0005634">
    <property type="term" value="C:nucleus"/>
    <property type="evidence" value="ECO:0007669"/>
    <property type="project" value="UniProtKB-SubCell"/>
</dbReference>
<dbReference type="SUPFAM" id="SSF57701">
    <property type="entry name" value="Zn2/Cys6 DNA-binding domain"/>
    <property type="match status" value="1"/>
</dbReference>
<evidence type="ECO:0000256" key="7">
    <source>
        <dbReference type="ARBA" id="ARBA00023242"/>
    </source>
</evidence>
<dbReference type="InterPro" id="IPR007219">
    <property type="entry name" value="XnlR_reg_dom"/>
</dbReference>
<comment type="caution">
    <text evidence="10">The sequence shown here is derived from an EMBL/GenBank/DDBJ whole genome shotgun (WGS) entry which is preliminary data.</text>
</comment>
<feature type="region of interest" description="Disordered" evidence="8">
    <location>
        <begin position="798"/>
        <end position="830"/>
    </location>
</feature>
<dbReference type="PROSITE" id="PS00463">
    <property type="entry name" value="ZN2_CY6_FUNGAL_1"/>
    <property type="match status" value="1"/>
</dbReference>
<dbReference type="Proteomes" id="UP000800235">
    <property type="component" value="Unassembled WGS sequence"/>
</dbReference>
<dbReference type="CDD" id="cd12148">
    <property type="entry name" value="fungal_TF_MHR"/>
    <property type="match status" value="1"/>
</dbReference>
<dbReference type="InterPro" id="IPR051615">
    <property type="entry name" value="Transcr_Regulatory_Elem"/>
</dbReference>
<dbReference type="PROSITE" id="PS50048">
    <property type="entry name" value="ZN2_CY6_FUNGAL_2"/>
    <property type="match status" value="1"/>
</dbReference>
<sequence length="908" mass="101949">MSLPDMAGEAGARPLLPLGTQGQGYTFTPTSIPPRDAPQQRNYVFVDEHNRHKRLKVMRACEGCRRRKIKCDAATTNSWPCAACTRLKLNCIPPTVSYEKDSSIPGVQTFELQTVNDYPTVPVGNISDYQQQISISQPQYASSHLLSMHTPVQGHYPQTLPIYHNSTYLTPTSGQDLQYASMPLTSSPDQDVKYHEVYSSAPTVSRSAAALDVGWKPEGSVAGSVVSTADALSDHMGELKIDHLAIAPYIADRNRLAEAPAVEEFEIQLPPQSSSDPRIRIPNEMMPNDHQAQQYFEYYFLHIHPYVPVLNRVSFYNQWNTNRGSISPLLLEAIFACSAMVLEDTQEGNKWLALASKHEESFRDVPRLSTIQATMILLKARESAPKRGYFYRSWMTVVNVVAMAKDLDIHEHTELHQIGQPCNSSVYECSTKTRIWQVLYILEAMIGGPQGRSDFGVTEDSVDLTPTSPNPSLEDSENIVSRQLIYFARVVRNIRGTITLHARLRKTRKDWALDPDFTAHDDNYPKLLAEIPRDLQVTFPQDGSMPWVSSSFIGNMHCYHYLSIIMQHRPKIHFLAETDGFWKQHMVLCHDAAKKMCRIQESMLQSQGMIGLLCMQRGISFTIYCVLTCTMLHLASITSPDPELNTDARDFFARHMRILEQCTPHWPMPEVHAQINALREAFSEDISQPFQLKSGFPFGSPGTQRLASPLTDGAYQPRSVPQNVAMDSVGQINYNTTQPITPPVSIADEILKADSPVVQSLAMTAPQVHTPQPMLQHQNSYPEQQWNPTKIFDQWNVAFGTPPSSTASQPSPPLQQPSTSNYEVRSNPDITQHTYPPHAAYSPHANNMQVPAAVQTQASYTSCPLPPGYVTPTMWQDVVASSFSDGMKRRWDYSGQQNLDMGAKRQQR</sequence>
<keyword evidence="5" id="KW-0238">DNA-binding</keyword>
<dbReference type="OrthoDB" id="2283631at2759"/>
<dbReference type="GO" id="GO:0000981">
    <property type="term" value="F:DNA-binding transcription factor activity, RNA polymerase II-specific"/>
    <property type="evidence" value="ECO:0007669"/>
    <property type="project" value="InterPro"/>
</dbReference>
<evidence type="ECO:0000256" key="8">
    <source>
        <dbReference type="SAM" id="MobiDB-lite"/>
    </source>
</evidence>
<dbReference type="InterPro" id="IPR036864">
    <property type="entry name" value="Zn2-C6_fun-type_DNA-bd_sf"/>
</dbReference>
<comment type="subcellular location">
    <subcellularLocation>
        <location evidence="1">Nucleus</location>
    </subcellularLocation>
</comment>
<gene>
    <name evidence="10" type="ORF">EJ08DRAFT_692270</name>
</gene>
<keyword evidence="6" id="KW-0804">Transcription</keyword>
<evidence type="ECO:0000313" key="10">
    <source>
        <dbReference type="EMBL" id="KAF2435693.1"/>
    </source>
</evidence>
<evidence type="ECO:0000259" key="9">
    <source>
        <dbReference type="PROSITE" id="PS50048"/>
    </source>
</evidence>
<keyword evidence="2" id="KW-0479">Metal-binding</keyword>
<evidence type="ECO:0000256" key="5">
    <source>
        <dbReference type="ARBA" id="ARBA00023125"/>
    </source>
</evidence>
<protein>
    <recommendedName>
        <fullName evidence="9">Zn(2)-C6 fungal-type domain-containing protein</fullName>
    </recommendedName>
</protein>
<keyword evidence="4" id="KW-0805">Transcription regulation</keyword>
<feature type="region of interest" description="Disordered" evidence="8">
    <location>
        <begin position="1"/>
        <end position="39"/>
    </location>
</feature>
<keyword evidence="7" id="KW-0539">Nucleus</keyword>
<evidence type="ECO:0000256" key="4">
    <source>
        <dbReference type="ARBA" id="ARBA00023015"/>
    </source>
</evidence>
<name>A0A9P4P2P3_9PEZI</name>
<evidence type="ECO:0000256" key="1">
    <source>
        <dbReference type="ARBA" id="ARBA00004123"/>
    </source>
</evidence>
<dbReference type="GO" id="GO:0006351">
    <property type="term" value="P:DNA-templated transcription"/>
    <property type="evidence" value="ECO:0007669"/>
    <property type="project" value="InterPro"/>
</dbReference>
<accession>A0A9P4P2P3</accession>
<dbReference type="GO" id="GO:0003677">
    <property type="term" value="F:DNA binding"/>
    <property type="evidence" value="ECO:0007669"/>
    <property type="project" value="UniProtKB-KW"/>
</dbReference>
<organism evidence="10 11">
    <name type="scientific">Tothia fuscella</name>
    <dbReference type="NCBI Taxonomy" id="1048955"/>
    <lineage>
        <taxon>Eukaryota</taxon>
        <taxon>Fungi</taxon>
        <taxon>Dikarya</taxon>
        <taxon>Ascomycota</taxon>
        <taxon>Pezizomycotina</taxon>
        <taxon>Dothideomycetes</taxon>
        <taxon>Pleosporomycetidae</taxon>
        <taxon>Venturiales</taxon>
        <taxon>Cylindrosympodiaceae</taxon>
        <taxon>Tothia</taxon>
    </lineage>
</organism>
<feature type="compositionally biased region" description="Polar residues" evidence="8">
    <location>
        <begin position="821"/>
        <end position="830"/>
    </location>
</feature>
<proteinExistence type="predicted"/>